<evidence type="ECO:0000313" key="2">
    <source>
        <dbReference type="EMBL" id="CNF58015.1"/>
    </source>
</evidence>
<dbReference type="AlphaFoldDB" id="A0A0T9M465"/>
<accession>A0A0T9M465</accession>
<reference evidence="2 3" key="1">
    <citation type="submission" date="2015-03" db="EMBL/GenBank/DDBJ databases">
        <authorList>
            <person name="Murphy D."/>
        </authorList>
    </citation>
    <scope>NUCLEOTIDE SEQUENCE [LARGE SCALE GENOMIC DNA]</scope>
    <source>
        <strain evidence="2 3">FCF326</strain>
    </source>
</reference>
<feature type="region of interest" description="Disordered" evidence="1">
    <location>
        <begin position="58"/>
        <end position="81"/>
    </location>
</feature>
<name>A0A0T9M465_YERKR</name>
<evidence type="ECO:0000313" key="3">
    <source>
        <dbReference type="Proteomes" id="UP000045824"/>
    </source>
</evidence>
<dbReference type="GeneID" id="61814713"/>
<dbReference type="Proteomes" id="UP000045824">
    <property type="component" value="Unassembled WGS sequence"/>
</dbReference>
<protein>
    <submittedName>
        <fullName evidence="2">Exported protein</fullName>
    </submittedName>
</protein>
<sequence length="81" mass="8433">MTNTKKTSSQIASQAAQILKNPNASVIQKQLAGSALSQAGTSNQTGAHMEEVASKVLTSPKYSEQTKTLAGSVLSQANKSR</sequence>
<proteinExistence type="predicted"/>
<dbReference type="RefSeq" id="WP_019210081.1">
    <property type="nucleotide sequence ID" value="NZ_CAWMAB010000024.1"/>
</dbReference>
<dbReference type="EMBL" id="CPYI01000024">
    <property type="protein sequence ID" value="CNF58015.1"/>
    <property type="molecule type" value="Genomic_DNA"/>
</dbReference>
<evidence type="ECO:0000256" key="1">
    <source>
        <dbReference type="SAM" id="MobiDB-lite"/>
    </source>
</evidence>
<organism evidence="2 3">
    <name type="scientific">Yersinia kristensenii</name>
    <dbReference type="NCBI Taxonomy" id="28152"/>
    <lineage>
        <taxon>Bacteria</taxon>
        <taxon>Pseudomonadati</taxon>
        <taxon>Pseudomonadota</taxon>
        <taxon>Gammaproteobacteria</taxon>
        <taxon>Enterobacterales</taxon>
        <taxon>Yersiniaceae</taxon>
        <taxon>Yersinia</taxon>
    </lineage>
</organism>
<gene>
    <name evidence="2" type="ORF">ERS008491_04149</name>
</gene>